<evidence type="ECO:0000313" key="7">
    <source>
        <dbReference type="RefSeq" id="XP_020827083.1"/>
    </source>
</evidence>
<keyword evidence="2" id="KW-1185">Reference proteome</keyword>
<evidence type="ECO:0000313" key="6">
    <source>
        <dbReference type="RefSeq" id="XP_020827075.1"/>
    </source>
</evidence>
<organism evidence="2 8">
    <name type="scientific">Phascolarctos cinereus</name>
    <name type="common">Koala</name>
    <dbReference type="NCBI Taxonomy" id="38626"/>
    <lineage>
        <taxon>Eukaryota</taxon>
        <taxon>Metazoa</taxon>
        <taxon>Chordata</taxon>
        <taxon>Craniata</taxon>
        <taxon>Vertebrata</taxon>
        <taxon>Euteleostomi</taxon>
        <taxon>Mammalia</taxon>
        <taxon>Metatheria</taxon>
        <taxon>Diprotodontia</taxon>
        <taxon>Phascolarctidae</taxon>
        <taxon>Phascolarctos</taxon>
    </lineage>
</organism>
<accession>A0A6P5J1A1</accession>
<evidence type="ECO:0000313" key="5">
    <source>
        <dbReference type="RefSeq" id="XP_020827068.1"/>
    </source>
</evidence>
<dbReference type="RefSeq" id="XP_020827059.1">
    <property type="nucleotide sequence ID" value="XM_020971400.1"/>
</dbReference>
<reference evidence="3 4" key="1">
    <citation type="submission" date="2025-04" db="UniProtKB">
        <authorList>
            <consortium name="RefSeq"/>
        </authorList>
    </citation>
    <scope>IDENTIFICATION</scope>
    <source>
        <tissue evidence="3 4">Spleen</tissue>
    </source>
</reference>
<gene>
    <name evidence="3 4 5 6 7 8" type="primary">LOC110197447</name>
</gene>
<dbReference type="RefSeq" id="XP_020827075.1">
    <property type="nucleotide sequence ID" value="XM_020971416.1"/>
</dbReference>
<name>A0A6P5J1A1_PHACI</name>
<dbReference type="RefSeq" id="XP_020827083.1">
    <property type="nucleotide sequence ID" value="XM_020971424.1"/>
</dbReference>
<dbReference type="RefSeq" id="XP_020827068.1">
    <property type="nucleotide sequence ID" value="XM_020971409.1"/>
</dbReference>
<sequence>MQPERRLGGKGGAGGKGRVSRSPTSYRGHVPPTSLPPHPRAAGSPATGDVSRRPRGGGGVGMEPRSIQALPHRDTMLRSNGVGVSPVPAGRGGGAPDPVWPRGGSAGPPGVPPPEGGGAREGQASRRWPRPFPAPFRWGRPAPHLCFGRGLDALPSLRTRRWLVARGQPGRGETPPAARSAVCRSLGRSDKPSPFGSWSAPARPHRLCYGAELRADEQIMQARVLPAPESAHQLRPDA</sequence>
<evidence type="ECO:0000313" key="3">
    <source>
        <dbReference type="RefSeq" id="XP_020827051.1"/>
    </source>
</evidence>
<evidence type="ECO:0000313" key="8">
    <source>
        <dbReference type="RefSeq" id="XP_020827088.1"/>
    </source>
</evidence>
<feature type="region of interest" description="Disordered" evidence="1">
    <location>
        <begin position="1"/>
        <end position="135"/>
    </location>
</feature>
<dbReference type="RefSeq" id="XP_020827088.1">
    <property type="nucleotide sequence ID" value="XM_020971429.1"/>
</dbReference>
<proteinExistence type="predicted"/>
<dbReference type="RefSeq" id="XP_020827051.1">
    <property type="nucleotide sequence ID" value="XM_020971392.1"/>
</dbReference>
<evidence type="ECO:0000313" key="2">
    <source>
        <dbReference type="Proteomes" id="UP000515140"/>
    </source>
</evidence>
<dbReference type="GeneID" id="110197447"/>
<dbReference type="Proteomes" id="UP000515140">
    <property type="component" value="Unplaced"/>
</dbReference>
<dbReference type="AlphaFoldDB" id="A0A6P5J1A1"/>
<dbReference type="KEGG" id="pcw:110197447"/>
<evidence type="ECO:0000313" key="4">
    <source>
        <dbReference type="RefSeq" id="XP_020827059.1"/>
    </source>
</evidence>
<protein>
    <submittedName>
        <fullName evidence="3 4">Uncharacterized protein LOC110197447</fullName>
    </submittedName>
</protein>
<evidence type="ECO:0000256" key="1">
    <source>
        <dbReference type="SAM" id="MobiDB-lite"/>
    </source>
</evidence>